<proteinExistence type="predicted"/>
<accession>A0A371IF32</accession>
<feature type="region of interest" description="Disordered" evidence="1">
    <location>
        <begin position="53"/>
        <end position="90"/>
    </location>
</feature>
<dbReference type="Proteomes" id="UP000257109">
    <property type="component" value="Unassembled WGS sequence"/>
</dbReference>
<evidence type="ECO:0000313" key="2">
    <source>
        <dbReference type="EMBL" id="RDY13585.1"/>
    </source>
</evidence>
<dbReference type="AlphaFoldDB" id="A0A371IF32"/>
<feature type="compositionally biased region" description="Basic residues" evidence="1">
    <location>
        <begin position="65"/>
        <end position="82"/>
    </location>
</feature>
<protein>
    <submittedName>
        <fullName evidence="2">Uncharacterized protein</fullName>
    </submittedName>
</protein>
<organism evidence="2 3">
    <name type="scientific">Mucuna pruriens</name>
    <name type="common">Velvet bean</name>
    <name type="synonym">Dolichos pruriens</name>
    <dbReference type="NCBI Taxonomy" id="157652"/>
    <lineage>
        <taxon>Eukaryota</taxon>
        <taxon>Viridiplantae</taxon>
        <taxon>Streptophyta</taxon>
        <taxon>Embryophyta</taxon>
        <taxon>Tracheophyta</taxon>
        <taxon>Spermatophyta</taxon>
        <taxon>Magnoliopsida</taxon>
        <taxon>eudicotyledons</taxon>
        <taxon>Gunneridae</taxon>
        <taxon>Pentapetalae</taxon>
        <taxon>rosids</taxon>
        <taxon>fabids</taxon>
        <taxon>Fabales</taxon>
        <taxon>Fabaceae</taxon>
        <taxon>Papilionoideae</taxon>
        <taxon>50 kb inversion clade</taxon>
        <taxon>NPAAA clade</taxon>
        <taxon>indigoferoid/millettioid clade</taxon>
        <taxon>Phaseoleae</taxon>
        <taxon>Mucuna</taxon>
    </lineage>
</organism>
<keyword evidence="3" id="KW-1185">Reference proteome</keyword>
<feature type="non-terminal residue" evidence="2">
    <location>
        <position position="1"/>
    </location>
</feature>
<evidence type="ECO:0000256" key="1">
    <source>
        <dbReference type="SAM" id="MobiDB-lite"/>
    </source>
</evidence>
<reference evidence="2" key="1">
    <citation type="submission" date="2018-05" db="EMBL/GenBank/DDBJ databases">
        <title>Draft genome of Mucuna pruriens seed.</title>
        <authorList>
            <person name="Nnadi N.E."/>
            <person name="Vos R."/>
            <person name="Hasami M.H."/>
            <person name="Devisetty U.K."/>
            <person name="Aguiy J.C."/>
        </authorList>
    </citation>
    <scope>NUCLEOTIDE SEQUENCE [LARGE SCALE GENOMIC DNA]</scope>
    <source>
        <strain evidence="2">JCA_2017</strain>
    </source>
</reference>
<sequence>MEVAIIKAQIVESQKATTMARFLYGLNRDIQDIVELHYYSSISTLVHQASKGKERRKEKLLKRDKSLKKGMHPSKATKKRAWTHCFSMSK</sequence>
<dbReference type="OrthoDB" id="1731207at2759"/>
<name>A0A371IF32_MUCPR</name>
<dbReference type="EMBL" id="QJKJ01000249">
    <property type="protein sequence ID" value="RDY13585.1"/>
    <property type="molecule type" value="Genomic_DNA"/>
</dbReference>
<gene>
    <name evidence="2" type="ORF">CR513_01473</name>
</gene>
<comment type="caution">
    <text evidence="2">The sequence shown here is derived from an EMBL/GenBank/DDBJ whole genome shotgun (WGS) entry which is preliminary data.</text>
</comment>
<evidence type="ECO:0000313" key="3">
    <source>
        <dbReference type="Proteomes" id="UP000257109"/>
    </source>
</evidence>
<feature type="compositionally biased region" description="Basic and acidic residues" evidence="1">
    <location>
        <begin position="53"/>
        <end position="64"/>
    </location>
</feature>